<gene>
    <name evidence="4" type="ORF">JKL17_08775</name>
</gene>
<keyword evidence="5" id="KW-1185">Reference proteome</keyword>
<feature type="domain" description="Transposase IS204/IS1001/IS1096/IS1165 zinc-finger" evidence="3">
    <location>
        <begin position="41"/>
        <end position="86"/>
    </location>
</feature>
<dbReference type="Pfam" id="PF13542">
    <property type="entry name" value="HTH_Tnp_ISL3"/>
    <property type="match status" value="1"/>
</dbReference>
<evidence type="ECO:0000259" key="2">
    <source>
        <dbReference type="Pfam" id="PF13542"/>
    </source>
</evidence>
<feature type="domain" description="Transposase IS204/IS1001/IS1096/IS1165 helix-turn-helix" evidence="2">
    <location>
        <begin position="96"/>
        <end position="140"/>
    </location>
</feature>
<name>A0ABS5UIB1_9LACO</name>
<dbReference type="InterPro" id="IPR047951">
    <property type="entry name" value="Transpos_ISL3"/>
</dbReference>
<evidence type="ECO:0000313" key="4">
    <source>
        <dbReference type="EMBL" id="MBT1138222.1"/>
    </source>
</evidence>
<dbReference type="InterPro" id="IPR002560">
    <property type="entry name" value="Transposase_DDE"/>
</dbReference>
<accession>A0ABS5UIB1</accession>
<feature type="domain" description="Transposase IS204/IS1001/IS1096/IS1165 DDE" evidence="1">
    <location>
        <begin position="157"/>
        <end position="404"/>
    </location>
</feature>
<dbReference type="InterPro" id="IPR029261">
    <property type="entry name" value="Transposase_Znf"/>
</dbReference>
<sequence>MSQDHSTKVLLQIKDPNITDLVVQEATNGSLQVLAKLTYPVTVCARCGKRSMVKNGFKTVHIRIPRISERVTILNLKKQRFICKNCGKSSLTTTTLVKKHHQISENSLHAIDLSLTEDRTMASIAAQYNVSTNTISRRIKLLGQGTQPAFNGLPTMLCIDEFRSTDKQMSFIAVDAQTHDIITILPGRKNADIKDFFLNHYSKRHRDRVTRVVMDFNSQYQPAIRTLFPHAKLVADNFHLVQMALRSLNQTRVQLMKRFNPKSREYRVLKYYWRLYLKDYDSLEKRKPQWFAHLKDRMTQEQLVVAGLNLDQQFRQTYQAAHALVKAFQKRDYRSFKAALGHVENVSPQLMTNIKSFIKNRQLIKNMTTGRLSNGPVEGVNRKIKQIKRTAYGYKNWQNFIYRIQIEFKIKIEKRTQFVNELDSKYNFINTG</sequence>
<dbReference type="InterPro" id="IPR032877">
    <property type="entry name" value="Transposase_HTH"/>
</dbReference>
<dbReference type="Proteomes" id="UP000694640">
    <property type="component" value="Unassembled WGS sequence"/>
</dbReference>
<comment type="caution">
    <text evidence="4">The sequence shown here is derived from an EMBL/GenBank/DDBJ whole genome shotgun (WGS) entry which is preliminary data.</text>
</comment>
<proteinExistence type="predicted"/>
<protein>
    <submittedName>
        <fullName evidence="4">ISL3-like element ISP1 family transposase</fullName>
    </submittedName>
</protein>
<dbReference type="PANTHER" id="PTHR33498:SF1">
    <property type="entry name" value="TRANSPOSASE FOR INSERTION SEQUENCE ELEMENT IS1557"/>
    <property type="match status" value="1"/>
</dbReference>
<dbReference type="EMBL" id="JAEQMM010000003">
    <property type="protein sequence ID" value="MBT1138222.1"/>
    <property type="molecule type" value="Genomic_DNA"/>
</dbReference>
<evidence type="ECO:0000259" key="1">
    <source>
        <dbReference type="Pfam" id="PF01610"/>
    </source>
</evidence>
<dbReference type="PANTHER" id="PTHR33498">
    <property type="entry name" value="TRANSPOSASE FOR INSERTION SEQUENCE ELEMENT IS1557"/>
    <property type="match status" value="1"/>
</dbReference>
<organism evidence="4 5">
    <name type="scientific">Lactiplantibacillus argentoratensis</name>
    <dbReference type="NCBI Taxonomy" id="271881"/>
    <lineage>
        <taxon>Bacteria</taxon>
        <taxon>Bacillati</taxon>
        <taxon>Bacillota</taxon>
        <taxon>Bacilli</taxon>
        <taxon>Lactobacillales</taxon>
        <taxon>Lactobacillaceae</taxon>
        <taxon>Lactiplantibacillus</taxon>
    </lineage>
</organism>
<evidence type="ECO:0000313" key="5">
    <source>
        <dbReference type="Proteomes" id="UP000694640"/>
    </source>
</evidence>
<evidence type="ECO:0000259" key="3">
    <source>
        <dbReference type="Pfam" id="PF14690"/>
    </source>
</evidence>
<dbReference type="Pfam" id="PF01610">
    <property type="entry name" value="DDE_Tnp_ISL3"/>
    <property type="match status" value="1"/>
</dbReference>
<dbReference type="NCBIfam" id="NF033550">
    <property type="entry name" value="transpos_ISL3"/>
    <property type="match status" value="1"/>
</dbReference>
<dbReference type="Pfam" id="PF14690">
    <property type="entry name" value="Zn_ribbon_ISL3"/>
    <property type="match status" value="1"/>
</dbReference>
<reference evidence="4 5" key="1">
    <citation type="submission" date="2021-01" db="EMBL/GenBank/DDBJ databases">
        <title>High-quality draft genome sequence data of six Lactiplantibacillus plantarum subsp. argentoratensis strains isolated from various Greek sourdoughs.</title>
        <authorList>
            <person name="Syrokou M.K."/>
            <person name="Paramithiotis S."/>
            <person name="Skandamis P.N."/>
            <person name="Drosinos E.H."/>
            <person name="Bosnea L."/>
            <person name="Mataragas M."/>
        </authorList>
    </citation>
    <scope>NUCLEOTIDE SEQUENCE [LARGE SCALE GENOMIC DNA]</scope>
    <source>
        <strain evidence="4 5">LQC 2520</strain>
    </source>
</reference>